<keyword evidence="1" id="KW-1133">Transmembrane helix</keyword>
<gene>
    <name evidence="2" type="ORF">AC579_5247</name>
</gene>
<accession>A0A139IQ75</accession>
<evidence type="ECO:0000256" key="1">
    <source>
        <dbReference type="SAM" id="Phobius"/>
    </source>
</evidence>
<keyword evidence="3" id="KW-1185">Reference proteome</keyword>
<sequence>MNIFVIPRFCGWSGNPDSMAPSYFCALDTHLTLAIYQFPGFKSQAGRTVVITCIPILLISPITTLWIGYGIIVYPCVISGFLICLIIGTTRIEAQWGTQSLRIPTIGDNEVVSYYTEVMREKDLPDIADHAATPLPKQTCFAALEKERNRIPWQHSDGDELIKKHAAGSEGTIFLMDWYCNAIDTLKDIEKDLKLHNAFIHWRFGGDEL</sequence>
<evidence type="ECO:0000313" key="2">
    <source>
        <dbReference type="EMBL" id="KXT16714.1"/>
    </source>
</evidence>
<keyword evidence="1" id="KW-0472">Membrane</keyword>
<name>A0A139IQ75_9PEZI</name>
<dbReference type="STRING" id="113226.A0A139IQ75"/>
<evidence type="ECO:0000313" key="3">
    <source>
        <dbReference type="Proteomes" id="UP000073492"/>
    </source>
</evidence>
<reference evidence="2 3" key="1">
    <citation type="submission" date="2015-07" db="EMBL/GenBank/DDBJ databases">
        <title>Comparative genomics of the Sigatoka disease complex on banana suggests a link between parallel evolutionary changes in Pseudocercospora fijiensis and Pseudocercospora eumusae and increased virulence on the banana host.</title>
        <authorList>
            <person name="Chang T.-C."/>
            <person name="Salvucci A."/>
            <person name="Crous P.W."/>
            <person name="Stergiopoulos I."/>
        </authorList>
    </citation>
    <scope>NUCLEOTIDE SEQUENCE [LARGE SCALE GENOMIC DNA]</scope>
    <source>
        <strain evidence="2 3">CBS 116634</strain>
    </source>
</reference>
<comment type="caution">
    <text evidence="2">The sequence shown here is derived from an EMBL/GenBank/DDBJ whole genome shotgun (WGS) entry which is preliminary data.</text>
</comment>
<organism evidence="2 3">
    <name type="scientific">Pseudocercospora musae</name>
    <dbReference type="NCBI Taxonomy" id="113226"/>
    <lineage>
        <taxon>Eukaryota</taxon>
        <taxon>Fungi</taxon>
        <taxon>Dikarya</taxon>
        <taxon>Ascomycota</taxon>
        <taxon>Pezizomycotina</taxon>
        <taxon>Dothideomycetes</taxon>
        <taxon>Dothideomycetidae</taxon>
        <taxon>Mycosphaerellales</taxon>
        <taxon>Mycosphaerellaceae</taxon>
        <taxon>Pseudocercospora</taxon>
    </lineage>
</organism>
<dbReference type="EMBL" id="LFZO01000031">
    <property type="protein sequence ID" value="KXT16714.1"/>
    <property type="molecule type" value="Genomic_DNA"/>
</dbReference>
<proteinExistence type="predicted"/>
<keyword evidence="1" id="KW-0812">Transmembrane</keyword>
<dbReference type="OrthoDB" id="2582433at2759"/>
<protein>
    <submittedName>
        <fullName evidence="2">Uncharacterized protein</fullName>
    </submittedName>
</protein>
<dbReference type="AlphaFoldDB" id="A0A139IQ75"/>
<dbReference type="Proteomes" id="UP000073492">
    <property type="component" value="Unassembled WGS sequence"/>
</dbReference>
<feature type="transmembrane region" description="Helical" evidence="1">
    <location>
        <begin position="72"/>
        <end position="92"/>
    </location>
</feature>